<name>A0A0E3V0V1_9BURK</name>
<sequence length="76" mass="8309">MVLSSNWGICGVGDHGANMENEGGDVSDCLSSSSNYSKSTKLAKMLKKAYFVNLTAFYPLRLTVLLNLKNLAPLYF</sequence>
<keyword evidence="2" id="KW-1185">Reference proteome</keyword>
<protein>
    <submittedName>
        <fullName evidence="1">Uncharacterized protein</fullName>
    </submittedName>
</protein>
<organism evidence="1 2">
    <name type="scientific">Polynucleobacter duraquae</name>
    <dbReference type="NCBI Taxonomy" id="1835254"/>
    <lineage>
        <taxon>Bacteria</taxon>
        <taxon>Pseudomonadati</taxon>
        <taxon>Pseudomonadota</taxon>
        <taxon>Betaproteobacteria</taxon>
        <taxon>Burkholderiales</taxon>
        <taxon>Burkholderiaceae</taxon>
        <taxon>Polynucleobacter</taxon>
    </lineage>
</organism>
<accession>A0A0E3V0V1</accession>
<proteinExistence type="predicted"/>
<reference evidence="1 2" key="1">
    <citation type="submission" date="2014-03" db="EMBL/GenBank/DDBJ databases">
        <title>Genome of Polynucleobacter strain MWH-MoK4.</title>
        <authorList>
            <person name="Hahn M.W."/>
        </authorList>
    </citation>
    <scope>NUCLEOTIDE SEQUENCE [LARGE SCALE GENOMIC DNA]</scope>
    <source>
        <strain evidence="1 2">MWH-MoK4</strain>
    </source>
</reference>
<dbReference type="STRING" id="1835254.CL55_00005800"/>
<evidence type="ECO:0000313" key="1">
    <source>
        <dbReference type="EMBL" id="AKD24913.1"/>
    </source>
</evidence>
<dbReference type="KEGG" id="pdq:CL55_00005800"/>
<dbReference type="PATRIC" id="fig|576611.7.peg.587"/>
<dbReference type="HOGENOM" id="CLU_2651351_0_0_4"/>
<dbReference type="EMBL" id="CP007501">
    <property type="protein sequence ID" value="AKD24913.1"/>
    <property type="molecule type" value="Genomic_DNA"/>
</dbReference>
<dbReference type="AlphaFoldDB" id="A0A0E3V0V1"/>
<gene>
    <name evidence="1" type="ORF">CL55_00005800</name>
</gene>
<dbReference type="Proteomes" id="UP000061135">
    <property type="component" value="Chromosome"/>
</dbReference>
<evidence type="ECO:0000313" key="2">
    <source>
        <dbReference type="Proteomes" id="UP000061135"/>
    </source>
</evidence>